<dbReference type="InterPro" id="IPR027417">
    <property type="entry name" value="P-loop_NTPase"/>
</dbReference>
<evidence type="ECO:0000256" key="2">
    <source>
        <dbReference type="ARBA" id="ARBA00022741"/>
    </source>
</evidence>
<sequence>MSAVEPEDCGDGEAARAHRILSVSNLTKTRQQGGISFELKVPALSLRAGELIAVVGESGCGKSTLLDLLALVSCPSSCDGFLFQTQGGAGGSDIAALWKAGRESTLARLRRQHLGYVLQTGGLLPFLTVRQNLELPLHIQGLQVDPIRLNELASRIGVADLMGKKPQFLSGGQRQRVAILRALVHSPTLVLADEPTAAVDRTRARRIVADFRSLAWDGGCTIVMVTHDQPLVDGVADRQFGFRLEQVSENLTRSICLEGEV</sequence>
<dbReference type="AlphaFoldDB" id="A0A9X0WKM0"/>
<dbReference type="InterPro" id="IPR015854">
    <property type="entry name" value="ABC_transpr_LolD-like"/>
</dbReference>
<dbReference type="GO" id="GO:0016887">
    <property type="term" value="F:ATP hydrolysis activity"/>
    <property type="evidence" value="ECO:0007669"/>
    <property type="project" value="InterPro"/>
</dbReference>
<organism evidence="5 6">
    <name type="scientific">Thiocapsa imhoffii</name>
    <dbReference type="NCBI Taxonomy" id="382777"/>
    <lineage>
        <taxon>Bacteria</taxon>
        <taxon>Pseudomonadati</taxon>
        <taxon>Pseudomonadota</taxon>
        <taxon>Gammaproteobacteria</taxon>
        <taxon>Chromatiales</taxon>
        <taxon>Chromatiaceae</taxon>
        <taxon>Thiocapsa</taxon>
    </lineage>
</organism>
<dbReference type="Pfam" id="PF00005">
    <property type="entry name" value="ABC_tran"/>
    <property type="match status" value="1"/>
</dbReference>
<keyword evidence="6" id="KW-1185">Reference proteome</keyword>
<evidence type="ECO:0000256" key="3">
    <source>
        <dbReference type="ARBA" id="ARBA00022840"/>
    </source>
</evidence>
<keyword evidence="2" id="KW-0547">Nucleotide-binding</keyword>
<protein>
    <recommendedName>
        <fullName evidence="4">ABC transporter domain-containing protein</fullName>
    </recommendedName>
</protein>
<keyword evidence="3" id="KW-0067">ATP-binding</keyword>
<accession>A0A9X0WKM0</accession>
<dbReference type="GO" id="GO:0005524">
    <property type="term" value="F:ATP binding"/>
    <property type="evidence" value="ECO:0007669"/>
    <property type="project" value="UniProtKB-KW"/>
</dbReference>
<dbReference type="InterPro" id="IPR017871">
    <property type="entry name" value="ABC_transporter-like_CS"/>
</dbReference>
<feature type="domain" description="ABC transporter" evidence="4">
    <location>
        <begin position="21"/>
        <end position="261"/>
    </location>
</feature>
<dbReference type="GO" id="GO:0089705">
    <property type="term" value="P:protein localization to outer membrane"/>
    <property type="evidence" value="ECO:0007669"/>
    <property type="project" value="TreeGrafter"/>
</dbReference>
<name>A0A9X0WKM0_9GAMM</name>
<evidence type="ECO:0000313" key="6">
    <source>
        <dbReference type="Proteomes" id="UP001138802"/>
    </source>
</evidence>
<comment type="similarity">
    <text evidence="1">Belongs to the ABC transporter superfamily.</text>
</comment>
<dbReference type="PANTHER" id="PTHR24220">
    <property type="entry name" value="IMPORT ATP-BINDING PROTEIN"/>
    <property type="match status" value="1"/>
</dbReference>
<gene>
    <name evidence="5" type="ORF">CKO25_17965</name>
</gene>
<dbReference type="EMBL" id="NRSD01000026">
    <property type="protein sequence ID" value="MBK1646497.1"/>
    <property type="molecule type" value="Genomic_DNA"/>
</dbReference>
<dbReference type="GO" id="GO:0044874">
    <property type="term" value="P:lipoprotein localization to outer membrane"/>
    <property type="evidence" value="ECO:0007669"/>
    <property type="project" value="TreeGrafter"/>
</dbReference>
<dbReference type="GO" id="GO:0022857">
    <property type="term" value="F:transmembrane transporter activity"/>
    <property type="evidence" value="ECO:0007669"/>
    <property type="project" value="TreeGrafter"/>
</dbReference>
<evidence type="ECO:0000256" key="1">
    <source>
        <dbReference type="ARBA" id="ARBA00005417"/>
    </source>
</evidence>
<dbReference type="GO" id="GO:0005886">
    <property type="term" value="C:plasma membrane"/>
    <property type="evidence" value="ECO:0007669"/>
    <property type="project" value="TreeGrafter"/>
</dbReference>
<dbReference type="PANTHER" id="PTHR24220:SF689">
    <property type="entry name" value="LIPOPROTEIN-RELEASING SYSTEM ATP-BINDING PROTEIN LOLD"/>
    <property type="match status" value="1"/>
</dbReference>
<dbReference type="SUPFAM" id="SSF52540">
    <property type="entry name" value="P-loop containing nucleoside triphosphate hydrolases"/>
    <property type="match status" value="1"/>
</dbReference>
<dbReference type="InterPro" id="IPR003593">
    <property type="entry name" value="AAA+_ATPase"/>
</dbReference>
<proteinExistence type="inferred from homology"/>
<dbReference type="InterPro" id="IPR003439">
    <property type="entry name" value="ABC_transporter-like_ATP-bd"/>
</dbReference>
<evidence type="ECO:0000259" key="4">
    <source>
        <dbReference type="PROSITE" id="PS50893"/>
    </source>
</evidence>
<dbReference type="PROSITE" id="PS00211">
    <property type="entry name" value="ABC_TRANSPORTER_1"/>
    <property type="match status" value="1"/>
</dbReference>
<dbReference type="Proteomes" id="UP001138802">
    <property type="component" value="Unassembled WGS sequence"/>
</dbReference>
<dbReference type="RefSeq" id="WP_200389316.1">
    <property type="nucleotide sequence ID" value="NZ_NRSD01000026.1"/>
</dbReference>
<dbReference type="SMART" id="SM00382">
    <property type="entry name" value="AAA"/>
    <property type="match status" value="1"/>
</dbReference>
<dbReference type="Gene3D" id="3.40.50.300">
    <property type="entry name" value="P-loop containing nucleotide triphosphate hydrolases"/>
    <property type="match status" value="1"/>
</dbReference>
<reference evidence="5 6" key="1">
    <citation type="journal article" date="2020" name="Microorganisms">
        <title>Osmotic Adaptation and Compatible Solute Biosynthesis of Phototrophic Bacteria as Revealed from Genome Analyses.</title>
        <authorList>
            <person name="Imhoff J.F."/>
            <person name="Rahn T."/>
            <person name="Kunzel S."/>
            <person name="Keller A."/>
            <person name="Neulinger S.C."/>
        </authorList>
    </citation>
    <scope>NUCLEOTIDE SEQUENCE [LARGE SCALE GENOMIC DNA]</scope>
    <source>
        <strain evidence="5 6">DSM 21303</strain>
    </source>
</reference>
<dbReference type="PROSITE" id="PS50893">
    <property type="entry name" value="ABC_TRANSPORTER_2"/>
    <property type="match status" value="1"/>
</dbReference>
<evidence type="ECO:0000313" key="5">
    <source>
        <dbReference type="EMBL" id="MBK1646497.1"/>
    </source>
</evidence>
<comment type="caution">
    <text evidence="5">The sequence shown here is derived from an EMBL/GenBank/DDBJ whole genome shotgun (WGS) entry which is preliminary data.</text>
</comment>